<dbReference type="Proteomes" id="UP000547674">
    <property type="component" value="Unassembled WGS sequence"/>
</dbReference>
<evidence type="ECO:0000259" key="1">
    <source>
        <dbReference type="Pfam" id="PF13229"/>
    </source>
</evidence>
<dbReference type="Gene3D" id="2.160.20.10">
    <property type="entry name" value="Single-stranded right-handed beta-helix, Pectin lyase-like"/>
    <property type="match status" value="1"/>
</dbReference>
<protein>
    <submittedName>
        <fullName evidence="2">Right-handed parallel beta-helix repeat-containing protein</fullName>
    </submittedName>
</protein>
<proteinExistence type="predicted"/>
<dbReference type="InterPro" id="IPR026444">
    <property type="entry name" value="Secre_tail"/>
</dbReference>
<evidence type="ECO:0000313" key="3">
    <source>
        <dbReference type="Proteomes" id="UP000547674"/>
    </source>
</evidence>
<dbReference type="InterPro" id="IPR011050">
    <property type="entry name" value="Pectin_lyase_fold/virulence"/>
</dbReference>
<dbReference type="Gene3D" id="2.60.40.4070">
    <property type="match status" value="1"/>
</dbReference>
<dbReference type="Pfam" id="PF13229">
    <property type="entry name" value="Beta_helix"/>
    <property type="match status" value="1"/>
</dbReference>
<feature type="domain" description="Right handed beta helix" evidence="1">
    <location>
        <begin position="3"/>
        <end position="135"/>
    </location>
</feature>
<evidence type="ECO:0000313" key="2">
    <source>
        <dbReference type="EMBL" id="NNF06412.1"/>
    </source>
</evidence>
<name>A0A7Y2H269_UNCEI</name>
<gene>
    <name evidence="2" type="ORF">HKN21_06600</name>
</gene>
<feature type="non-terminal residue" evidence="2">
    <location>
        <position position="1"/>
    </location>
</feature>
<dbReference type="AlphaFoldDB" id="A0A7Y2H269"/>
<dbReference type="SUPFAM" id="SSF51126">
    <property type="entry name" value="Pectin lyase-like"/>
    <property type="match status" value="1"/>
</dbReference>
<accession>A0A7Y2H269</accession>
<dbReference type="NCBIfam" id="TIGR04183">
    <property type="entry name" value="Por_Secre_tail"/>
    <property type="match status" value="1"/>
</dbReference>
<dbReference type="EMBL" id="JABDJR010000251">
    <property type="protein sequence ID" value="NNF06412.1"/>
    <property type="molecule type" value="Genomic_DNA"/>
</dbReference>
<sequence length="309" mass="32784">ASSGTAQIDNNFIWANACLSEGNGIFLNGGTNHWVHHNVIWESYDRDLVDPGDPHGIQINGVFATVEHNLVGRGDSNSLFITGSEPVVRNNIFYENGIPGVRGRGICNFGGPNTVIAHNLFFGNEIAPILTNTTSGFQDLSSAAANALSGSDGIYGNLDADPEFVDPNNHDWTLMSTSSAIDLGDPVSPLDPDGTTADAGPFYFDQSTSSVPDGRGLVPPLLARPNPFQTQTRLAFPIPASEIGGVFVIDLQGRRVAQLEAAATGTTEATAVWDGRNQSGVLVAGGVYFVRMNRTNGTTLETKLVLVDR</sequence>
<comment type="caution">
    <text evidence="2">The sequence shown here is derived from an EMBL/GenBank/DDBJ whole genome shotgun (WGS) entry which is preliminary data.</text>
</comment>
<dbReference type="InterPro" id="IPR012334">
    <property type="entry name" value="Pectin_lyas_fold"/>
</dbReference>
<reference evidence="2 3" key="1">
    <citation type="submission" date="2020-03" db="EMBL/GenBank/DDBJ databases">
        <title>Metabolic flexibility allows generalist bacteria to become dominant in a frequently disturbed ecosystem.</title>
        <authorList>
            <person name="Chen Y.-J."/>
            <person name="Leung P.M."/>
            <person name="Bay S.K."/>
            <person name="Hugenholtz P."/>
            <person name="Kessler A.J."/>
            <person name="Shelley G."/>
            <person name="Waite D.W."/>
            <person name="Cook P.L."/>
            <person name="Greening C."/>
        </authorList>
    </citation>
    <scope>NUCLEOTIDE SEQUENCE [LARGE SCALE GENOMIC DNA]</scope>
    <source>
        <strain evidence="2">SS_bin_28</strain>
    </source>
</reference>
<organism evidence="2 3">
    <name type="scientific">Eiseniibacteriota bacterium</name>
    <dbReference type="NCBI Taxonomy" id="2212470"/>
    <lineage>
        <taxon>Bacteria</taxon>
        <taxon>Candidatus Eiseniibacteriota</taxon>
    </lineage>
</organism>
<dbReference type="InterPro" id="IPR039448">
    <property type="entry name" value="Beta_helix"/>
</dbReference>